<feature type="compositionally biased region" description="Polar residues" evidence="1">
    <location>
        <begin position="1"/>
        <end position="12"/>
    </location>
</feature>
<evidence type="ECO:0000313" key="2">
    <source>
        <dbReference type="EMBL" id="KIK20383.1"/>
    </source>
</evidence>
<proteinExistence type="predicted"/>
<gene>
    <name evidence="2" type="ORF">PISMIDRAFT_682335</name>
</gene>
<dbReference type="EMBL" id="KN833765">
    <property type="protein sequence ID" value="KIK20383.1"/>
    <property type="molecule type" value="Genomic_DNA"/>
</dbReference>
<reference evidence="3" key="2">
    <citation type="submission" date="2015-01" db="EMBL/GenBank/DDBJ databases">
        <title>Evolutionary Origins and Diversification of the Mycorrhizal Mutualists.</title>
        <authorList>
            <consortium name="DOE Joint Genome Institute"/>
            <consortium name="Mycorrhizal Genomics Consortium"/>
            <person name="Kohler A."/>
            <person name="Kuo A."/>
            <person name="Nagy L.G."/>
            <person name="Floudas D."/>
            <person name="Copeland A."/>
            <person name="Barry K.W."/>
            <person name="Cichocki N."/>
            <person name="Veneault-Fourrey C."/>
            <person name="LaButti K."/>
            <person name="Lindquist E.A."/>
            <person name="Lipzen A."/>
            <person name="Lundell T."/>
            <person name="Morin E."/>
            <person name="Murat C."/>
            <person name="Riley R."/>
            <person name="Ohm R."/>
            <person name="Sun H."/>
            <person name="Tunlid A."/>
            <person name="Henrissat B."/>
            <person name="Grigoriev I.V."/>
            <person name="Hibbett D.S."/>
            <person name="Martin F."/>
        </authorList>
    </citation>
    <scope>NUCLEOTIDE SEQUENCE [LARGE SCALE GENOMIC DNA]</scope>
    <source>
        <strain evidence="3">441</strain>
    </source>
</reference>
<keyword evidence="3" id="KW-1185">Reference proteome</keyword>
<dbReference type="AlphaFoldDB" id="A0A0C9ZKE9"/>
<sequence>MHTANPPSSHHSQPVEDSHFVCRLSRSPGMPRGNGVAINQLIKPPIIHSCLTTRAVLPG</sequence>
<protein>
    <submittedName>
        <fullName evidence="2">Uncharacterized protein</fullName>
    </submittedName>
</protein>
<name>A0A0C9ZKE9_9AGAM</name>
<accession>A0A0C9ZKE9</accession>
<dbReference type="Proteomes" id="UP000054018">
    <property type="component" value="Unassembled WGS sequence"/>
</dbReference>
<evidence type="ECO:0000313" key="3">
    <source>
        <dbReference type="Proteomes" id="UP000054018"/>
    </source>
</evidence>
<dbReference type="HOGENOM" id="CLU_2961771_0_0_1"/>
<reference evidence="2 3" key="1">
    <citation type="submission" date="2014-04" db="EMBL/GenBank/DDBJ databases">
        <authorList>
            <consortium name="DOE Joint Genome Institute"/>
            <person name="Kuo A."/>
            <person name="Kohler A."/>
            <person name="Costa M.D."/>
            <person name="Nagy L.G."/>
            <person name="Floudas D."/>
            <person name="Copeland A."/>
            <person name="Barry K.W."/>
            <person name="Cichocki N."/>
            <person name="Veneault-Fourrey C."/>
            <person name="LaButti K."/>
            <person name="Lindquist E.A."/>
            <person name="Lipzen A."/>
            <person name="Lundell T."/>
            <person name="Morin E."/>
            <person name="Murat C."/>
            <person name="Sun H."/>
            <person name="Tunlid A."/>
            <person name="Henrissat B."/>
            <person name="Grigoriev I.V."/>
            <person name="Hibbett D.S."/>
            <person name="Martin F."/>
            <person name="Nordberg H.P."/>
            <person name="Cantor M.N."/>
            <person name="Hua S.X."/>
        </authorList>
    </citation>
    <scope>NUCLEOTIDE SEQUENCE [LARGE SCALE GENOMIC DNA]</scope>
    <source>
        <strain evidence="2 3">441</strain>
    </source>
</reference>
<organism evidence="2 3">
    <name type="scientific">Pisolithus microcarpus 441</name>
    <dbReference type="NCBI Taxonomy" id="765257"/>
    <lineage>
        <taxon>Eukaryota</taxon>
        <taxon>Fungi</taxon>
        <taxon>Dikarya</taxon>
        <taxon>Basidiomycota</taxon>
        <taxon>Agaricomycotina</taxon>
        <taxon>Agaricomycetes</taxon>
        <taxon>Agaricomycetidae</taxon>
        <taxon>Boletales</taxon>
        <taxon>Sclerodermatineae</taxon>
        <taxon>Pisolithaceae</taxon>
        <taxon>Pisolithus</taxon>
    </lineage>
</organism>
<feature type="region of interest" description="Disordered" evidence="1">
    <location>
        <begin position="1"/>
        <end position="36"/>
    </location>
</feature>
<evidence type="ECO:0000256" key="1">
    <source>
        <dbReference type="SAM" id="MobiDB-lite"/>
    </source>
</evidence>